<organism evidence="4 5">
    <name type="scientific">Mucor circinelloides f. circinelloides (strain 1006PhL)</name>
    <name type="common">Mucormycosis agent</name>
    <name type="synonym">Calyptromyces circinelloides</name>
    <dbReference type="NCBI Taxonomy" id="1220926"/>
    <lineage>
        <taxon>Eukaryota</taxon>
        <taxon>Fungi</taxon>
        <taxon>Fungi incertae sedis</taxon>
        <taxon>Mucoromycota</taxon>
        <taxon>Mucoromycotina</taxon>
        <taxon>Mucoromycetes</taxon>
        <taxon>Mucorales</taxon>
        <taxon>Mucorineae</taxon>
        <taxon>Mucoraceae</taxon>
        <taxon>Mucor</taxon>
    </lineage>
</organism>
<keyword evidence="1" id="KW-0472">Membrane</keyword>
<accession>S2JPS6</accession>
<dbReference type="GO" id="GO:0000329">
    <property type="term" value="C:fungal-type vacuole membrane"/>
    <property type="evidence" value="ECO:0007669"/>
    <property type="project" value="TreeGrafter"/>
</dbReference>
<dbReference type="eggNOG" id="KOG1437">
    <property type="taxonomic scope" value="Eukaryota"/>
</dbReference>
<dbReference type="OrthoDB" id="14252at2759"/>
<gene>
    <name evidence="4" type="ORF">HMPREF1544_01233</name>
</gene>
<dbReference type="InParanoid" id="S2JPS6"/>
<dbReference type="InterPro" id="IPR050904">
    <property type="entry name" value="Adhesion/Biosynth-related"/>
</dbReference>
<dbReference type="VEuPathDB" id="FungiDB:HMPREF1544_01233"/>
<protein>
    <recommendedName>
        <fullName evidence="3">FAS1 domain-containing protein</fullName>
    </recommendedName>
</protein>
<dbReference type="FunCoup" id="S2JPS6">
    <property type="interactions" value="36"/>
</dbReference>
<evidence type="ECO:0000313" key="4">
    <source>
        <dbReference type="EMBL" id="EPB91939.1"/>
    </source>
</evidence>
<feature type="domain" description="FAS1" evidence="3">
    <location>
        <begin position="575"/>
        <end position="722"/>
    </location>
</feature>
<dbReference type="SMART" id="SM00554">
    <property type="entry name" value="FAS1"/>
    <property type="match status" value="4"/>
</dbReference>
<evidence type="ECO:0000256" key="2">
    <source>
        <dbReference type="SAM" id="SignalP"/>
    </source>
</evidence>
<dbReference type="PANTHER" id="PTHR10900:SF77">
    <property type="entry name" value="FI19380P1"/>
    <property type="match status" value="1"/>
</dbReference>
<dbReference type="SUPFAM" id="SSF82153">
    <property type="entry name" value="FAS1 domain"/>
    <property type="match status" value="5"/>
</dbReference>
<dbReference type="PANTHER" id="PTHR10900">
    <property type="entry name" value="PERIOSTIN-RELATED"/>
    <property type="match status" value="1"/>
</dbReference>
<dbReference type="Gene3D" id="2.30.180.10">
    <property type="entry name" value="FAS1 domain"/>
    <property type="match status" value="4"/>
</dbReference>
<feature type="signal peptide" evidence="2">
    <location>
        <begin position="1"/>
        <end position="18"/>
    </location>
</feature>
<dbReference type="Proteomes" id="UP000014254">
    <property type="component" value="Unassembled WGS sequence"/>
</dbReference>
<dbReference type="InterPro" id="IPR036378">
    <property type="entry name" value="FAS1_dom_sf"/>
</dbReference>
<evidence type="ECO:0000256" key="1">
    <source>
        <dbReference type="SAM" id="Phobius"/>
    </source>
</evidence>
<name>S2JPS6_MUCC1</name>
<dbReference type="Pfam" id="PF02469">
    <property type="entry name" value="Fasciclin"/>
    <property type="match status" value="4"/>
</dbReference>
<dbReference type="OMA" id="FCSSNKR"/>
<dbReference type="AlphaFoldDB" id="S2JPS6"/>
<dbReference type="PROSITE" id="PS50213">
    <property type="entry name" value="FAS1"/>
    <property type="match status" value="3"/>
</dbReference>
<feature type="domain" description="FAS1" evidence="3">
    <location>
        <begin position="19"/>
        <end position="289"/>
    </location>
</feature>
<dbReference type="STRING" id="1220926.S2JPS6"/>
<dbReference type="GO" id="GO:0016236">
    <property type="term" value="P:macroautophagy"/>
    <property type="evidence" value="ECO:0007669"/>
    <property type="project" value="TreeGrafter"/>
</dbReference>
<proteinExistence type="predicted"/>
<dbReference type="InterPro" id="IPR000782">
    <property type="entry name" value="FAS1_domain"/>
</dbReference>
<reference evidence="5" key="1">
    <citation type="submission" date="2013-05" db="EMBL/GenBank/DDBJ databases">
        <title>The Genome sequence of Mucor circinelloides f. circinelloides 1006PhL.</title>
        <authorList>
            <consortium name="The Broad Institute Genomics Platform"/>
            <person name="Cuomo C."/>
            <person name="Earl A."/>
            <person name="Findley K."/>
            <person name="Lee S.C."/>
            <person name="Walker B."/>
            <person name="Young S."/>
            <person name="Zeng Q."/>
            <person name="Gargeya S."/>
            <person name="Fitzgerald M."/>
            <person name="Haas B."/>
            <person name="Abouelleil A."/>
            <person name="Allen A.W."/>
            <person name="Alvarado L."/>
            <person name="Arachchi H.M."/>
            <person name="Berlin A.M."/>
            <person name="Chapman S.B."/>
            <person name="Gainer-Dewar J."/>
            <person name="Goldberg J."/>
            <person name="Griggs A."/>
            <person name="Gujja S."/>
            <person name="Hansen M."/>
            <person name="Howarth C."/>
            <person name="Imamovic A."/>
            <person name="Ireland A."/>
            <person name="Larimer J."/>
            <person name="McCowan C."/>
            <person name="Murphy C."/>
            <person name="Pearson M."/>
            <person name="Poon T.W."/>
            <person name="Priest M."/>
            <person name="Roberts A."/>
            <person name="Saif S."/>
            <person name="Shea T."/>
            <person name="Sisk P."/>
            <person name="Sykes S."/>
            <person name="Wortman J."/>
            <person name="Nusbaum C."/>
            <person name="Birren B."/>
        </authorList>
    </citation>
    <scope>NUCLEOTIDE SEQUENCE [LARGE SCALE GENOMIC DNA]</scope>
    <source>
        <strain evidence="5">1006PhL</strain>
    </source>
</reference>
<feature type="domain" description="FAS1" evidence="3">
    <location>
        <begin position="429"/>
        <end position="570"/>
    </location>
</feature>
<feature type="chain" id="PRO_5004509360" description="FAS1 domain-containing protein" evidence="2">
    <location>
        <begin position="19"/>
        <end position="775"/>
    </location>
</feature>
<keyword evidence="2" id="KW-0732">Signal</keyword>
<dbReference type="EMBL" id="KE123904">
    <property type="protein sequence ID" value="EPB91939.1"/>
    <property type="molecule type" value="Genomic_DNA"/>
</dbReference>
<keyword evidence="1" id="KW-0812">Transmembrane</keyword>
<evidence type="ECO:0000313" key="5">
    <source>
        <dbReference type="Proteomes" id="UP000014254"/>
    </source>
</evidence>
<sequence>MIKIILIPLLLYIHAVIAYKTITDVLSADEKFSTLLSHIQRFELVKFVDSLESGTLFAPDNEAFNKCQFEIDRSTLLYHLLKKGLLIDDTYHGQLKETLYIRPGYLGPDSKAGQRIKLTKDGKKTFVNQAKVIEKDIQVNNQTYIQVIDRVLEPPMSLGDAIIDRNKAIFDLMNSTDIIDLLKENRPFTIILSKRTSPLEKFNDIERSYLMSTYGKEDLSLYFKYAIIDKAIYIDEFNSGKTTYKSLSGDSLVISADKDKKSIIVNDIPLVQTDVIAANGVIHEMDDTFKFDGIDFTTRKYMYGANGTHMVELFDTYDVGHYIDQKERNYTFLIPPPDKLNQSLISKSWLSYHVIQGSWPQENLVDNMLLQSEFKSGDLANNYQRLPVYVENENVVSTSIQFDKARVIGDNIGIHDDMIYQISEPLILPGDILGKLVVDLDLSTFIATLYVSEVVDEIKNTKGLTLFVPTNEAFQNMGLVAKYLVHSSAKSELQTVLRYHAAKSLLYYDDMTSQVHEVATLANSTLRISQNESGSVMIGRPEGPNQNTATVTHANTLVSNGVVHKISQVQIPNQVKISNQHLLVGIEASIMMQILKKANLLDKINQDNMVVLAPSDKAFAHIDLDALLADQYQLTRLAKLHVVPTSWQERWILSVDGGSNNRHDKSEYPTLLSDDDKVAIRENEKGELFVEVKNGGENDRAHVTGLGRVSAGGGVIAIDTVLLPIRRGLFGLPIVWSIVVTLTIIIITGGILSIVGFFGYKVYNRRRLGYRPIFD</sequence>
<feature type="transmembrane region" description="Helical" evidence="1">
    <location>
        <begin position="734"/>
        <end position="760"/>
    </location>
</feature>
<keyword evidence="1" id="KW-1133">Transmembrane helix</keyword>
<keyword evidence="5" id="KW-1185">Reference proteome</keyword>
<evidence type="ECO:0000259" key="3">
    <source>
        <dbReference type="PROSITE" id="PS50213"/>
    </source>
</evidence>
<dbReference type="GO" id="GO:0005615">
    <property type="term" value="C:extracellular space"/>
    <property type="evidence" value="ECO:0007669"/>
    <property type="project" value="TreeGrafter"/>
</dbReference>